<evidence type="ECO:0000256" key="5">
    <source>
        <dbReference type="ARBA" id="ARBA00023136"/>
    </source>
</evidence>
<feature type="transmembrane region" description="Helical" evidence="6">
    <location>
        <begin position="138"/>
        <end position="164"/>
    </location>
</feature>
<name>A0ABR6CT55_9BACI</name>
<reference evidence="7 8" key="1">
    <citation type="submission" date="2020-08" db="EMBL/GenBank/DDBJ databases">
        <title>Genomic Encyclopedia of Type Strains, Phase IV (KMG-IV): sequencing the most valuable type-strain genomes for metagenomic binning, comparative biology and taxonomic classification.</title>
        <authorList>
            <person name="Goeker M."/>
        </authorList>
    </citation>
    <scope>NUCLEOTIDE SEQUENCE [LARGE SCALE GENOMIC DNA]</scope>
    <source>
        <strain evidence="7 8">DSM 105481</strain>
    </source>
</reference>
<protein>
    <submittedName>
        <fullName evidence="7">PurR-regulated permease PerM</fullName>
    </submittedName>
</protein>
<evidence type="ECO:0000256" key="3">
    <source>
        <dbReference type="ARBA" id="ARBA00022692"/>
    </source>
</evidence>
<feature type="transmembrane region" description="Helical" evidence="6">
    <location>
        <begin position="298"/>
        <end position="328"/>
    </location>
</feature>
<feature type="transmembrane region" description="Helical" evidence="6">
    <location>
        <begin position="20"/>
        <end position="46"/>
    </location>
</feature>
<dbReference type="PANTHER" id="PTHR21716">
    <property type="entry name" value="TRANSMEMBRANE PROTEIN"/>
    <property type="match status" value="1"/>
</dbReference>
<evidence type="ECO:0000256" key="4">
    <source>
        <dbReference type="ARBA" id="ARBA00022989"/>
    </source>
</evidence>
<feature type="transmembrane region" description="Helical" evidence="6">
    <location>
        <begin position="67"/>
        <end position="85"/>
    </location>
</feature>
<feature type="transmembrane region" description="Helical" evidence="6">
    <location>
        <begin position="267"/>
        <end position="286"/>
    </location>
</feature>
<sequence length="348" mass="39480">MNEVMNFLKSKGFTRFLTLLILIIVLYSMGSMVNLVLFTFIFTFLMGRLQNLLSAYANKYVRINPKLILAVLYTLFVLALAYVLYKYLPVISMQISELISQIFHFYQHPPDNQVIRYIKDIINSPDSSFDIPKQFNALYGYLSGIGSLAIQVLISIILSLFILLEKDKIIRFTSKFKYGKFGEFFVNLEHFGKKFTNSFGKVIEVQFLIAITNSVLSVLFLWILGFPQLLGLGIMIFFLGLIPVAGVIISLIPLCMIAYSIGDLSKVIAVLVMIAVIHAIEAYVLNPKFMSVKTNLPTFFTLAVLLLSEHFLGAWGLIIGIPIFIFVIDMLEIPKNIEKPNVKENRVK</sequence>
<feature type="transmembrane region" description="Helical" evidence="6">
    <location>
        <begin position="230"/>
        <end position="255"/>
    </location>
</feature>
<feature type="transmembrane region" description="Helical" evidence="6">
    <location>
        <begin position="202"/>
        <end position="224"/>
    </location>
</feature>
<organism evidence="7 8">
    <name type="scientific">Peribacillus huizhouensis</name>
    <dbReference type="NCBI Taxonomy" id="1501239"/>
    <lineage>
        <taxon>Bacteria</taxon>
        <taxon>Bacillati</taxon>
        <taxon>Bacillota</taxon>
        <taxon>Bacilli</taxon>
        <taxon>Bacillales</taxon>
        <taxon>Bacillaceae</taxon>
        <taxon>Peribacillus</taxon>
    </lineage>
</organism>
<proteinExistence type="inferred from homology"/>
<comment type="subcellular location">
    <subcellularLocation>
        <location evidence="1">Membrane</location>
        <topology evidence="1">Multi-pass membrane protein</topology>
    </subcellularLocation>
</comment>
<evidence type="ECO:0000313" key="8">
    <source>
        <dbReference type="Proteomes" id="UP000626697"/>
    </source>
</evidence>
<dbReference type="Proteomes" id="UP000626697">
    <property type="component" value="Unassembled WGS sequence"/>
</dbReference>
<dbReference type="Pfam" id="PF01594">
    <property type="entry name" value="AI-2E_transport"/>
    <property type="match status" value="1"/>
</dbReference>
<comment type="caution">
    <text evidence="7">The sequence shown here is derived from an EMBL/GenBank/DDBJ whole genome shotgun (WGS) entry which is preliminary data.</text>
</comment>
<gene>
    <name evidence="7" type="ORF">HNP81_003515</name>
</gene>
<dbReference type="PANTHER" id="PTHR21716:SF62">
    <property type="entry name" value="TRANSPORT PROTEIN YDBI-RELATED"/>
    <property type="match status" value="1"/>
</dbReference>
<keyword evidence="8" id="KW-1185">Reference proteome</keyword>
<evidence type="ECO:0000256" key="6">
    <source>
        <dbReference type="SAM" id="Phobius"/>
    </source>
</evidence>
<dbReference type="InterPro" id="IPR002549">
    <property type="entry name" value="AI-2E-like"/>
</dbReference>
<evidence type="ECO:0000313" key="7">
    <source>
        <dbReference type="EMBL" id="MBA9028195.1"/>
    </source>
</evidence>
<dbReference type="EMBL" id="JACJHX010000012">
    <property type="protein sequence ID" value="MBA9028195.1"/>
    <property type="molecule type" value="Genomic_DNA"/>
</dbReference>
<evidence type="ECO:0000256" key="2">
    <source>
        <dbReference type="ARBA" id="ARBA00009773"/>
    </source>
</evidence>
<accession>A0ABR6CT55</accession>
<keyword evidence="4 6" id="KW-1133">Transmembrane helix</keyword>
<keyword evidence="5 6" id="KW-0472">Membrane</keyword>
<evidence type="ECO:0000256" key="1">
    <source>
        <dbReference type="ARBA" id="ARBA00004141"/>
    </source>
</evidence>
<comment type="similarity">
    <text evidence="2">Belongs to the autoinducer-2 exporter (AI-2E) (TC 2.A.86) family.</text>
</comment>
<keyword evidence="3 6" id="KW-0812">Transmembrane</keyword>